<keyword evidence="1 2" id="KW-0808">Transferase</keyword>
<name>A0A5P9NKI3_9GAMM</name>
<dbReference type="KEGG" id="halc:EY643_07265"/>
<dbReference type="InterPro" id="IPR050483">
    <property type="entry name" value="CoA-transferase_III_domain"/>
</dbReference>
<dbReference type="InterPro" id="IPR023606">
    <property type="entry name" value="CoA-Trfase_III_dom_1_sf"/>
</dbReference>
<keyword evidence="3" id="KW-1185">Reference proteome</keyword>
<sequence>MAEPAHSPAKPLAGLKVAEFTHMVMGPTAGLLLADLGAEVIKIEPLKGDNTRRLKGSGGGYFAMYNRNKSSLCLDLKSDDGLATACEIVANSDIMIENFRPGAMDKLGLGYDALSAANPGLIYLSLKGFLSGPYEHRTALDEVAQMMGGLAYMTGLPDKPMRAGSSVIDITGGMFGVIGILAALQERHTTGKGKHITSSLFETTAFMCGQHIAQQGVLGEEPPPMTVRRSAWSVYDIFSAGDGGRVFVGVVSDSLWKRFCEEFGFDAWAADSELESNNQRVAQRDTLIPGIQARFETLTKDELMASLDRAGVPFAPINKPIDLVDDPHMNAGALLDVTLNNGETIKLPALPVEFDGVKAGMHKALPKPGQGAREHLEALGIDSATVEKLVAAGVMIAD</sequence>
<protein>
    <submittedName>
        <fullName evidence="2">CoA transferase</fullName>
    </submittedName>
</protein>
<gene>
    <name evidence="2" type="ORF">EY643_07265</name>
</gene>
<dbReference type="EMBL" id="CP036422">
    <property type="protein sequence ID" value="QFU75468.1"/>
    <property type="molecule type" value="Genomic_DNA"/>
</dbReference>
<dbReference type="RefSeq" id="WP_152661575.1">
    <property type="nucleotide sequence ID" value="NZ_CP036422.1"/>
</dbReference>
<evidence type="ECO:0000313" key="3">
    <source>
        <dbReference type="Proteomes" id="UP000326287"/>
    </source>
</evidence>
<dbReference type="PANTHER" id="PTHR48207:SF3">
    <property type="entry name" value="SUCCINATE--HYDROXYMETHYLGLUTARATE COA-TRANSFERASE"/>
    <property type="match status" value="1"/>
</dbReference>
<dbReference type="SUPFAM" id="SSF89796">
    <property type="entry name" value="CoA-transferase family III (CaiB/BaiF)"/>
    <property type="match status" value="1"/>
</dbReference>
<dbReference type="Gene3D" id="3.40.50.10540">
    <property type="entry name" value="Crotonobetainyl-coa:carnitine coa-transferase, domain 1"/>
    <property type="match status" value="1"/>
</dbReference>
<dbReference type="GO" id="GO:0008410">
    <property type="term" value="F:CoA-transferase activity"/>
    <property type="evidence" value="ECO:0007669"/>
    <property type="project" value="TreeGrafter"/>
</dbReference>
<dbReference type="AlphaFoldDB" id="A0A5P9NKI3"/>
<dbReference type="OrthoDB" id="9058532at2"/>
<dbReference type="InterPro" id="IPR044855">
    <property type="entry name" value="CoA-Trfase_III_dom3_sf"/>
</dbReference>
<dbReference type="Proteomes" id="UP000326287">
    <property type="component" value="Chromosome"/>
</dbReference>
<dbReference type="InterPro" id="IPR003673">
    <property type="entry name" value="CoA-Trfase_fam_III"/>
</dbReference>
<dbReference type="Gene3D" id="3.30.1540.10">
    <property type="entry name" value="formyl-coa transferase, domain 3"/>
    <property type="match status" value="1"/>
</dbReference>
<evidence type="ECO:0000313" key="2">
    <source>
        <dbReference type="EMBL" id="QFU75468.1"/>
    </source>
</evidence>
<dbReference type="Pfam" id="PF02515">
    <property type="entry name" value="CoA_transf_3"/>
    <property type="match status" value="1"/>
</dbReference>
<dbReference type="PANTHER" id="PTHR48207">
    <property type="entry name" value="SUCCINATE--HYDROXYMETHYLGLUTARATE COA-TRANSFERASE"/>
    <property type="match status" value="1"/>
</dbReference>
<proteinExistence type="predicted"/>
<evidence type="ECO:0000256" key="1">
    <source>
        <dbReference type="ARBA" id="ARBA00022679"/>
    </source>
</evidence>
<organism evidence="2 3">
    <name type="scientific">Halioglobus maricola</name>
    <dbReference type="NCBI Taxonomy" id="2601894"/>
    <lineage>
        <taxon>Bacteria</taxon>
        <taxon>Pseudomonadati</taxon>
        <taxon>Pseudomonadota</taxon>
        <taxon>Gammaproteobacteria</taxon>
        <taxon>Cellvibrionales</taxon>
        <taxon>Halieaceae</taxon>
        <taxon>Halioglobus</taxon>
    </lineage>
</organism>
<reference evidence="2 3" key="1">
    <citation type="submission" date="2019-02" db="EMBL/GenBank/DDBJ databases">
        <authorList>
            <person name="Li S.-H."/>
        </authorList>
    </citation>
    <scope>NUCLEOTIDE SEQUENCE [LARGE SCALE GENOMIC DNA]</scope>
    <source>
        <strain evidence="2 3">IMCC14385</strain>
    </source>
</reference>
<accession>A0A5P9NKI3</accession>